<protein>
    <recommendedName>
        <fullName evidence="4">Phage abortive infection protein</fullName>
    </recommendedName>
</protein>
<evidence type="ECO:0000313" key="2">
    <source>
        <dbReference type="EMBL" id="KPG72879.1"/>
    </source>
</evidence>
<accession>A0ABR5M440</accession>
<keyword evidence="1" id="KW-0812">Transmembrane</keyword>
<dbReference type="EMBL" id="LHOY01000033">
    <property type="protein sequence ID" value="KPG72879.1"/>
    <property type="molecule type" value="Genomic_DNA"/>
</dbReference>
<evidence type="ECO:0008006" key="4">
    <source>
        <dbReference type="Google" id="ProtNLM"/>
    </source>
</evidence>
<gene>
    <name evidence="2" type="ORF">AEQ48_20445</name>
</gene>
<keyword evidence="3" id="KW-1185">Reference proteome</keyword>
<keyword evidence="1" id="KW-1133">Transmembrane helix</keyword>
<comment type="caution">
    <text evidence="2">The sequence shown here is derived from an EMBL/GenBank/DDBJ whole genome shotgun (WGS) entry which is preliminary data.</text>
</comment>
<dbReference type="Proteomes" id="UP000037820">
    <property type="component" value="Unassembled WGS sequence"/>
</dbReference>
<reference evidence="2 3" key="1">
    <citation type="submission" date="2015-07" db="EMBL/GenBank/DDBJ databases">
        <title>Whole genome sequencing of endophytes isolated from poison ivy (Toxicodendron radicans).</title>
        <authorList>
            <person name="Tran P.N."/>
            <person name="Lee Y.P."/>
            <person name="Gan H.M."/>
            <person name="Savka M.A."/>
        </authorList>
    </citation>
    <scope>NUCLEOTIDE SEQUENCE [LARGE SCALE GENOMIC DNA]</scope>
    <source>
        <strain evidence="2 3">RIT-PI-g</strain>
    </source>
</reference>
<dbReference type="RefSeq" id="WP_059397962.1">
    <property type="nucleotide sequence ID" value="NZ_LHOY01000033.1"/>
</dbReference>
<evidence type="ECO:0000256" key="1">
    <source>
        <dbReference type="SAM" id="Phobius"/>
    </source>
</evidence>
<organism evidence="2 3">
    <name type="scientific">Pseudomonas libanensis</name>
    <dbReference type="NCBI Taxonomy" id="75588"/>
    <lineage>
        <taxon>Bacteria</taxon>
        <taxon>Pseudomonadati</taxon>
        <taxon>Pseudomonadota</taxon>
        <taxon>Gammaproteobacteria</taxon>
        <taxon>Pseudomonadales</taxon>
        <taxon>Pseudomonadaceae</taxon>
        <taxon>Pseudomonas</taxon>
    </lineage>
</organism>
<proteinExistence type="predicted"/>
<keyword evidence="1" id="KW-0472">Membrane</keyword>
<evidence type="ECO:0000313" key="3">
    <source>
        <dbReference type="Proteomes" id="UP000037820"/>
    </source>
</evidence>
<sequence>MRGNSKKIILIFAATAGVSVFLVWGAYALNFPRHISTSQDVWAQFGDYFGGILNPLLSFFALLALLATIQSQQHERDEADRRHKAQMFDTRLFQLLSLSHDAVASIKYVHTDELGLPIAEFEGHRAVAHALNRLQDDYLYTVTRVEPKLMYHSLHPVFLNWKAKYWSGVASYVESMLFVLWYAIDKPDSKDSSQFALRATFSQMSADEKLLLFYVMIFSPNTKILLQGDIVSEFLAGATQDDLLLYRDTLLQSAVLARISAARTA</sequence>
<name>A0ABR5M440_9PSED</name>
<feature type="transmembrane region" description="Helical" evidence="1">
    <location>
        <begin position="52"/>
        <end position="71"/>
    </location>
</feature>